<keyword evidence="9 12" id="KW-0472">Membrane</keyword>
<organism evidence="13 14">
    <name type="scientific">Heterocephalus glaber</name>
    <name type="common">Naked mole rat</name>
    <dbReference type="NCBI Taxonomy" id="10181"/>
    <lineage>
        <taxon>Eukaryota</taxon>
        <taxon>Metazoa</taxon>
        <taxon>Chordata</taxon>
        <taxon>Craniata</taxon>
        <taxon>Vertebrata</taxon>
        <taxon>Euteleostomi</taxon>
        <taxon>Mammalia</taxon>
        <taxon>Eutheria</taxon>
        <taxon>Euarchontoglires</taxon>
        <taxon>Glires</taxon>
        <taxon>Rodentia</taxon>
        <taxon>Hystricomorpha</taxon>
        <taxon>Bathyergidae</taxon>
        <taxon>Heterocephalus</taxon>
    </lineage>
</organism>
<comment type="similarity">
    <text evidence="2">Belongs to the G-protein coupled receptor 1 family.</text>
</comment>
<evidence type="ECO:0000256" key="11">
    <source>
        <dbReference type="ARBA" id="ARBA00023224"/>
    </source>
</evidence>
<evidence type="ECO:0000256" key="3">
    <source>
        <dbReference type="ARBA" id="ARBA00022475"/>
    </source>
</evidence>
<evidence type="ECO:0000313" key="13">
    <source>
        <dbReference type="EMBL" id="EHB02021.1"/>
    </source>
</evidence>
<gene>
    <name evidence="13" type="ORF">GW7_18531</name>
</gene>
<dbReference type="EMBL" id="JH167501">
    <property type="protein sequence ID" value="EHB02021.1"/>
    <property type="molecule type" value="Genomic_DNA"/>
</dbReference>
<keyword evidence="3" id="KW-1003">Cell membrane</keyword>
<reference evidence="13 14" key="1">
    <citation type="journal article" date="2011" name="Nature">
        <title>Genome sequencing reveals insights into physiology and longevity of the naked mole rat.</title>
        <authorList>
            <person name="Kim E.B."/>
            <person name="Fang X."/>
            <person name="Fushan A.A."/>
            <person name="Huang Z."/>
            <person name="Lobanov A.V."/>
            <person name="Han L."/>
            <person name="Marino S.M."/>
            <person name="Sun X."/>
            <person name="Turanov A.A."/>
            <person name="Yang P."/>
            <person name="Yim S.H."/>
            <person name="Zhao X."/>
            <person name="Kasaikina M.V."/>
            <person name="Stoletzki N."/>
            <person name="Peng C."/>
            <person name="Polak P."/>
            <person name="Xiong Z."/>
            <person name="Kiezun A."/>
            <person name="Zhu Y."/>
            <person name="Chen Y."/>
            <person name="Kryukov G.V."/>
            <person name="Zhang Q."/>
            <person name="Peshkin L."/>
            <person name="Yang L."/>
            <person name="Bronson R.T."/>
            <person name="Buffenstein R."/>
            <person name="Wang B."/>
            <person name="Han C."/>
            <person name="Li Q."/>
            <person name="Chen L."/>
            <person name="Zhao W."/>
            <person name="Sunyaev S.R."/>
            <person name="Park T.J."/>
            <person name="Zhang G."/>
            <person name="Wang J."/>
            <person name="Gladyshev V.N."/>
        </authorList>
    </citation>
    <scope>NUCLEOTIDE SEQUENCE [LARGE SCALE GENOMIC DNA]</scope>
</reference>
<dbReference type="FunFam" id="1.10.1220.70:FF:000001">
    <property type="entry name" value="Olfactory receptor"/>
    <property type="match status" value="1"/>
</dbReference>
<dbReference type="SUPFAM" id="SSF81321">
    <property type="entry name" value="Family A G protein-coupled receptor-like"/>
    <property type="match status" value="1"/>
</dbReference>
<dbReference type="GO" id="GO:0004930">
    <property type="term" value="F:G protein-coupled receptor activity"/>
    <property type="evidence" value="ECO:0007669"/>
    <property type="project" value="UniProtKB-KW"/>
</dbReference>
<dbReference type="AlphaFoldDB" id="G5AYB0"/>
<evidence type="ECO:0000256" key="12">
    <source>
        <dbReference type="SAM" id="Phobius"/>
    </source>
</evidence>
<evidence type="ECO:0000256" key="2">
    <source>
        <dbReference type="ARBA" id="ARBA00010663"/>
    </source>
</evidence>
<name>G5AYB0_HETGA</name>
<comment type="subcellular location">
    <subcellularLocation>
        <location evidence="1">Cell membrane</location>
        <topology evidence="1">Multi-pass membrane protein</topology>
    </subcellularLocation>
</comment>
<accession>G5AYB0</accession>
<dbReference type="PANTHER" id="PTHR26452">
    <property type="entry name" value="OLFACTORY RECEPTOR"/>
    <property type="match status" value="1"/>
</dbReference>
<keyword evidence="8" id="KW-0297">G-protein coupled receptor</keyword>
<evidence type="ECO:0000256" key="9">
    <source>
        <dbReference type="ARBA" id="ARBA00023136"/>
    </source>
</evidence>
<dbReference type="InParanoid" id="G5AYB0"/>
<evidence type="ECO:0000313" key="14">
    <source>
        <dbReference type="Proteomes" id="UP000006813"/>
    </source>
</evidence>
<keyword evidence="4" id="KW-0716">Sensory transduction</keyword>
<evidence type="ECO:0000256" key="5">
    <source>
        <dbReference type="ARBA" id="ARBA00022692"/>
    </source>
</evidence>
<dbReference type="Proteomes" id="UP000006813">
    <property type="component" value="Unassembled WGS sequence"/>
</dbReference>
<evidence type="ECO:0000256" key="8">
    <source>
        <dbReference type="ARBA" id="ARBA00023040"/>
    </source>
</evidence>
<feature type="transmembrane region" description="Helical" evidence="12">
    <location>
        <begin position="12"/>
        <end position="29"/>
    </location>
</feature>
<keyword evidence="11" id="KW-0807">Transducer</keyword>
<sequence length="129" mass="14587">MSVIITLLTHTFYGCLNFLLILLSYGYIISRILCMHSAEGLLYLLFSPPHGLCVLRICVLCLHATASSNRAERNEVSQVLYSTLSPDLNPLIYTLRNQEVRHALGGLLPFFRCQVWICRPLCYLASSHT</sequence>
<dbReference type="GO" id="GO:0007608">
    <property type="term" value="P:sensory perception of smell"/>
    <property type="evidence" value="ECO:0007669"/>
    <property type="project" value="UniProtKB-KW"/>
</dbReference>
<evidence type="ECO:0000256" key="10">
    <source>
        <dbReference type="ARBA" id="ARBA00023170"/>
    </source>
</evidence>
<evidence type="ECO:0000256" key="1">
    <source>
        <dbReference type="ARBA" id="ARBA00004651"/>
    </source>
</evidence>
<dbReference type="GO" id="GO:0005886">
    <property type="term" value="C:plasma membrane"/>
    <property type="evidence" value="ECO:0007669"/>
    <property type="project" value="UniProtKB-SubCell"/>
</dbReference>
<protein>
    <submittedName>
        <fullName evidence="13">Olfactory receptor 13A1</fullName>
    </submittedName>
</protein>
<dbReference type="InterPro" id="IPR050516">
    <property type="entry name" value="Olfactory_GPCR"/>
</dbReference>
<keyword evidence="7 12" id="KW-1133">Transmembrane helix</keyword>
<keyword evidence="5 12" id="KW-0812">Transmembrane</keyword>
<keyword evidence="10 13" id="KW-0675">Receptor</keyword>
<evidence type="ECO:0000256" key="6">
    <source>
        <dbReference type="ARBA" id="ARBA00022725"/>
    </source>
</evidence>
<proteinExistence type="inferred from homology"/>
<keyword evidence="6" id="KW-0552">Olfaction</keyword>
<evidence type="ECO:0000256" key="7">
    <source>
        <dbReference type="ARBA" id="ARBA00022989"/>
    </source>
</evidence>
<dbReference type="Gene3D" id="1.10.1220.70">
    <property type="match status" value="1"/>
</dbReference>
<evidence type="ECO:0000256" key="4">
    <source>
        <dbReference type="ARBA" id="ARBA00022606"/>
    </source>
</evidence>